<proteinExistence type="predicted"/>
<accession>A0A9J6ABP1</accession>
<name>A0A9J6ABP1_SOLCO</name>
<comment type="caution">
    <text evidence="1">The sequence shown here is derived from an EMBL/GenBank/DDBJ whole genome shotgun (WGS) entry which is preliminary data.</text>
</comment>
<dbReference type="Proteomes" id="UP000824120">
    <property type="component" value="Chromosome 2"/>
</dbReference>
<evidence type="ECO:0000313" key="2">
    <source>
        <dbReference type="Proteomes" id="UP000824120"/>
    </source>
</evidence>
<reference evidence="1 2" key="1">
    <citation type="submission" date="2020-09" db="EMBL/GenBank/DDBJ databases">
        <title>De no assembly of potato wild relative species, Solanum commersonii.</title>
        <authorList>
            <person name="Cho K."/>
        </authorList>
    </citation>
    <scope>NUCLEOTIDE SEQUENCE [LARGE SCALE GENOMIC DNA]</scope>
    <source>
        <strain evidence="1">LZ3.2</strain>
        <tissue evidence="1">Leaf</tissue>
    </source>
</reference>
<evidence type="ECO:0000313" key="1">
    <source>
        <dbReference type="EMBL" id="KAG5621327.1"/>
    </source>
</evidence>
<organism evidence="1 2">
    <name type="scientific">Solanum commersonii</name>
    <name type="common">Commerson's wild potato</name>
    <name type="synonym">Commerson's nightshade</name>
    <dbReference type="NCBI Taxonomy" id="4109"/>
    <lineage>
        <taxon>Eukaryota</taxon>
        <taxon>Viridiplantae</taxon>
        <taxon>Streptophyta</taxon>
        <taxon>Embryophyta</taxon>
        <taxon>Tracheophyta</taxon>
        <taxon>Spermatophyta</taxon>
        <taxon>Magnoliopsida</taxon>
        <taxon>eudicotyledons</taxon>
        <taxon>Gunneridae</taxon>
        <taxon>Pentapetalae</taxon>
        <taxon>asterids</taxon>
        <taxon>lamiids</taxon>
        <taxon>Solanales</taxon>
        <taxon>Solanaceae</taxon>
        <taxon>Solanoideae</taxon>
        <taxon>Solaneae</taxon>
        <taxon>Solanum</taxon>
    </lineage>
</organism>
<gene>
    <name evidence="1" type="ORF">H5410_006545</name>
</gene>
<protein>
    <submittedName>
        <fullName evidence="1">Uncharacterized protein</fullName>
    </submittedName>
</protein>
<dbReference type="AlphaFoldDB" id="A0A9J6ABP1"/>
<keyword evidence="2" id="KW-1185">Reference proteome</keyword>
<dbReference type="EMBL" id="JACXVP010000002">
    <property type="protein sequence ID" value="KAG5621327.1"/>
    <property type="molecule type" value="Genomic_DNA"/>
</dbReference>
<sequence length="61" mass="7346">MKKKKKKYLKFEGKHGYYFTKRNKNNEKNEENEGLRIAESTWQVTKGSHFAFCSSQRIIEM</sequence>